<protein>
    <submittedName>
        <fullName evidence="3">Putative XRE family transcriptional regulator</fullName>
    </submittedName>
</protein>
<name>A0A1Y2KAB1_9PROT</name>
<evidence type="ECO:0000259" key="2">
    <source>
        <dbReference type="Pfam" id="PF20432"/>
    </source>
</evidence>
<feature type="domain" description="Antitoxin Xre-like helix-turn-helix" evidence="2">
    <location>
        <begin position="8"/>
        <end position="64"/>
    </location>
</feature>
<evidence type="ECO:0000313" key="4">
    <source>
        <dbReference type="Proteomes" id="UP000194003"/>
    </source>
</evidence>
<feature type="domain" description="Antitoxin Xre/MbcA/ParS-like toxin-binding" evidence="1">
    <location>
        <begin position="68"/>
        <end position="117"/>
    </location>
</feature>
<gene>
    <name evidence="3" type="ORF">MAIT1_02853</name>
</gene>
<accession>A0A1Y2KAB1</accession>
<dbReference type="AlphaFoldDB" id="A0A1Y2KAB1"/>
<dbReference type="GO" id="GO:0003677">
    <property type="term" value="F:DNA binding"/>
    <property type="evidence" value="ECO:0007669"/>
    <property type="project" value="InterPro"/>
</dbReference>
<proteinExistence type="predicted"/>
<dbReference type="RefSeq" id="WP_085439997.1">
    <property type="nucleotide sequence ID" value="NZ_LVJN01000001.1"/>
</dbReference>
<dbReference type="Proteomes" id="UP000194003">
    <property type="component" value="Unassembled WGS sequence"/>
</dbReference>
<dbReference type="Pfam" id="PF20432">
    <property type="entry name" value="Xre-like-HTH"/>
    <property type="match status" value="1"/>
</dbReference>
<comment type="caution">
    <text evidence="3">The sequence shown here is derived from an EMBL/GenBank/DDBJ whole genome shotgun (WGS) entry which is preliminary data.</text>
</comment>
<dbReference type="Pfam" id="PF09722">
    <property type="entry name" value="Xre_MbcA_ParS_C"/>
    <property type="match status" value="1"/>
</dbReference>
<keyword evidence="4" id="KW-1185">Reference proteome</keyword>
<organism evidence="3 4">
    <name type="scientific">Magnetofaba australis IT-1</name>
    <dbReference type="NCBI Taxonomy" id="1434232"/>
    <lineage>
        <taxon>Bacteria</taxon>
        <taxon>Pseudomonadati</taxon>
        <taxon>Pseudomonadota</taxon>
        <taxon>Magnetococcia</taxon>
        <taxon>Magnetococcales</taxon>
        <taxon>Magnetococcaceae</taxon>
        <taxon>Magnetofaba</taxon>
    </lineage>
</organism>
<dbReference type="OrthoDB" id="8481084at2"/>
<dbReference type="InterPro" id="IPR046847">
    <property type="entry name" value="Xre-like_HTH"/>
</dbReference>
<dbReference type="InterPro" id="IPR024467">
    <property type="entry name" value="Xre/MbcA/ParS-like_toxin-bd"/>
</dbReference>
<sequence length="119" mass="12972">MSAQQKLSLDPAHVLAKATFNAAEGLGISKDAASRVIGVHRTTITRGGIAPDKKEGELAKHLVRCYRSLYALMGGNEQDIKHWWTSPNLHIGGIPQEVSQSVRGLVRITEYLDAIRGKV</sequence>
<evidence type="ECO:0000259" key="1">
    <source>
        <dbReference type="Pfam" id="PF09722"/>
    </source>
</evidence>
<evidence type="ECO:0000313" key="3">
    <source>
        <dbReference type="EMBL" id="OSM08773.1"/>
    </source>
</evidence>
<dbReference type="STRING" id="1434232.MAIT1_02853"/>
<dbReference type="EMBL" id="LVJN01000001">
    <property type="protein sequence ID" value="OSM08773.1"/>
    <property type="molecule type" value="Genomic_DNA"/>
</dbReference>
<reference evidence="3 4" key="1">
    <citation type="journal article" date="2016" name="BMC Genomics">
        <title>Combined genomic and structural analyses of a cultured magnetotactic bacterium reveals its niche adaptation to a dynamic environment.</title>
        <authorList>
            <person name="Araujo A.C."/>
            <person name="Morillo V."/>
            <person name="Cypriano J."/>
            <person name="Teixeira L.C."/>
            <person name="Leao P."/>
            <person name="Lyra S."/>
            <person name="Almeida L.G."/>
            <person name="Bazylinski D.A."/>
            <person name="Vasconcellos A.T."/>
            <person name="Abreu F."/>
            <person name="Lins U."/>
        </authorList>
    </citation>
    <scope>NUCLEOTIDE SEQUENCE [LARGE SCALE GENOMIC DNA]</scope>
    <source>
        <strain evidence="3 4">IT-1</strain>
    </source>
</reference>